<feature type="region of interest" description="Disordered" evidence="1">
    <location>
        <begin position="282"/>
        <end position="301"/>
    </location>
</feature>
<evidence type="ECO:0000313" key="3">
    <source>
        <dbReference type="Proteomes" id="UP000054217"/>
    </source>
</evidence>
<gene>
    <name evidence="2" type="ORF">M404DRAFT_125258</name>
</gene>
<reference evidence="2 3" key="1">
    <citation type="submission" date="2014-04" db="EMBL/GenBank/DDBJ databases">
        <authorList>
            <consortium name="DOE Joint Genome Institute"/>
            <person name="Kuo A."/>
            <person name="Kohler A."/>
            <person name="Costa M.D."/>
            <person name="Nagy L.G."/>
            <person name="Floudas D."/>
            <person name="Copeland A."/>
            <person name="Barry K.W."/>
            <person name="Cichocki N."/>
            <person name="Veneault-Fourrey C."/>
            <person name="LaButti K."/>
            <person name="Lindquist E.A."/>
            <person name="Lipzen A."/>
            <person name="Lundell T."/>
            <person name="Morin E."/>
            <person name="Murat C."/>
            <person name="Sun H."/>
            <person name="Tunlid A."/>
            <person name="Henrissat B."/>
            <person name="Grigoriev I.V."/>
            <person name="Hibbett D.S."/>
            <person name="Martin F."/>
            <person name="Nordberg H.P."/>
            <person name="Cantor M.N."/>
            <person name="Hua S.X."/>
        </authorList>
    </citation>
    <scope>NUCLEOTIDE SEQUENCE [LARGE SCALE GENOMIC DNA]</scope>
    <source>
        <strain evidence="2 3">Marx 270</strain>
    </source>
</reference>
<keyword evidence="3" id="KW-1185">Reference proteome</keyword>
<feature type="compositionally biased region" description="Low complexity" evidence="1">
    <location>
        <begin position="291"/>
        <end position="301"/>
    </location>
</feature>
<dbReference type="AlphaFoldDB" id="A0A0C3KRC0"/>
<evidence type="ECO:0000313" key="2">
    <source>
        <dbReference type="EMBL" id="KIO12097.1"/>
    </source>
</evidence>
<dbReference type="HOGENOM" id="CLU_016057_0_0_1"/>
<sequence length="331" mass="38149">MHSLSGNYGAFNACILAKYNDHWITSPNADFVPKPFLFWHDGCFGHIDCFQWPQLYAEHYMWARCIPRHAVYRDDPTWSWMWWNIRNVLEDFALERGLVFRVGRVHLDKWKHLEILYKRLEEQAKNWPPKNPDNEGPLWQLPFTFHDMVVLVALVQCLCLDIYAMVDSLEIKITPPSGPSFNAKQCWMGAFTTDPDVCERLFEARIPVWLVWKPELVPKDMKIHCKVDITCPEGIITTPDEFKVGQMLKWNARWYYPGDPMHVHTREAPVVGLEQFAVPWPEPSPTALTPTTSGSMALSTMSSSMPSSTSGVVRMDRAKHCSSPCGCFITD</sequence>
<name>A0A0C3KRC0_PISTI</name>
<reference evidence="3" key="2">
    <citation type="submission" date="2015-01" db="EMBL/GenBank/DDBJ databases">
        <title>Evolutionary Origins and Diversification of the Mycorrhizal Mutualists.</title>
        <authorList>
            <consortium name="DOE Joint Genome Institute"/>
            <consortium name="Mycorrhizal Genomics Consortium"/>
            <person name="Kohler A."/>
            <person name="Kuo A."/>
            <person name="Nagy L.G."/>
            <person name="Floudas D."/>
            <person name="Copeland A."/>
            <person name="Barry K.W."/>
            <person name="Cichocki N."/>
            <person name="Veneault-Fourrey C."/>
            <person name="LaButti K."/>
            <person name="Lindquist E.A."/>
            <person name="Lipzen A."/>
            <person name="Lundell T."/>
            <person name="Morin E."/>
            <person name="Murat C."/>
            <person name="Riley R."/>
            <person name="Ohm R."/>
            <person name="Sun H."/>
            <person name="Tunlid A."/>
            <person name="Henrissat B."/>
            <person name="Grigoriev I.V."/>
            <person name="Hibbett D.S."/>
            <person name="Martin F."/>
        </authorList>
    </citation>
    <scope>NUCLEOTIDE SEQUENCE [LARGE SCALE GENOMIC DNA]</scope>
    <source>
        <strain evidence="3">Marx 270</strain>
    </source>
</reference>
<evidence type="ECO:0000256" key="1">
    <source>
        <dbReference type="SAM" id="MobiDB-lite"/>
    </source>
</evidence>
<accession>A0A0C3KRC0</accession>
<dbReference type="EMBL" id="KN831948">
    <property type="protein sequence ID" value="KIO12097.1"/>
    <property type="molecule type" value="Genomic_DNA"/>
</dbReference>
<dbReference type="OrthoDB" id="2804090at2759"/>
<dbReference type="InParanoid" id="A0A0C3KRC0"/>
<protein>
    <submittedName>
        <fullName evidence="2">Uncharacterized protein</fullName>
    </submittedName>
</protein>
<proteinExistence type="predicted"/>
<organism evidence="2 3">
    <name type="scientific">Pisolithus tinctorius Marx 270</name>
    <dbReference type="NCBI Taxonomy" id="870435"/>
    <lineage>
        <taxon>Eukaryota</taxon>
        <taxon>Fungi</taxon>
        <taxon>Dikarya</taxon>
        <taxon>Basidiomycota</taxon>
        <taxon>Agaricomycotina</taxon>
        <taxon>Agaricomycetes</taxon>
        <taxon>Agaricomycetidae</taxon>
        <taxon>Boletales</taxon>
        <taxon>Sclerodermatineae</taxon>
        <taxon>Pisolithaceae</taxon>
        <taxon>Pisolithus</taxon>
    </lineage>
</organism>
<dbReference type="Proteomes" id="UP000054217">
    <property type="component" value="Unassembled WGS sequence"/>
</dbReference>